<dbReference type="InterPro" id="IPR006101">
    <property type="entry name" value="Glyco_hydro_2"/>
</dbReference>
<dbReference type="GO" id="GO:0009341">
    <property type="term" value="C:beta-galactosidase complex"/>
    <property type="evidence" value="ECO:0007669"/>
    <property type="project" value="TreeGrafter"/>
</dbReference>
<name>X0YL72_9ZZZZ</name>
<dbReference type="Pfam" id="PF00703">
    <property type="entry name" value="Glyco_hydro_2"/>
    <property type="match status" value="1"/>
</dbReference>
<protein>
    <recommendedName>
        <fullName evidence="2">beta-galactosidase</fullName>
        <ecNumber evidence="2">3.2.1.23</ecNumber>
    </recommendedName>
</protein>
<dbReference type="GO" id="GO:0004565">
    <property type="term" value="F:beta-galactosidase activity"/>
    <property type="evidence" value="ECO:0007669"/>
    <property type="project" value="UniProtKB-EC"/>
</dbReference>
<evidence type="ECO:0000259" key="6">
    <source>
        <dbReference type="Pfam" id="PF02836"/>
    </source>
</evidence>
<accession>X0YL72</accession>
<keyword evidence="3" id="KW-0378">Hydrolase</keyword>
<feature type="domain" description="Glycoside hydrolase family 2 catalytic" evidence="6">
    <location>
        <begin position="139"/>
        <end position="407"/>
    </location>
</feature>
<sequence length="407" mass="46633">MSGIHRDVYLAASPKFQIYDFFVKTKFDAHHWDAELQVHANVKGFGIEKPKGWSIEGQLYDNQGKPVLNEVMSVETNILIRRPWPQRDKVRFADMQATVKKPEKWSAEFPNLYTLILTLKDDTGKIVEVRSNKIGFRDVKIKDGELLVNGKSVLLYGVNRHDHSQTGGKLVSDQEMLNDILLLKQFNFNAVRTSHYPNNPKWLELCDEYGIYLIDEANIETHGVGGWLSNDPQWHNAFVDRGIRMVERDKNHPSVIFWSLGNESGYGPNHAAMGSWIKDYDDTRYIHYEGAQSNYGKLDPPGVDMISRMYTPIEKMVAWANHPVDTRPVIWCEYAHSMGNSLGNFYKFWDAIRANKRMIGAFIWDWTDQGILQTDANGKNYWAYGGDFGDKINDGNFCINGVIAADQ</sequence>
<dbReference type="PANTHER" id="PTHR46323">
    <property type="entry name" value="BETA-GALACTOSIDASE"/>
    <property type="match status" value="1"/>
</dbReference>
<dbReference type="PRINTS" id="PR00132">
    <property type="entry name" value="GLHYDRLASE2"/>
</dbReference>
<feature type="non-terminal residue" evidence="7">
    <location>
        <position position="407"/>
    </location>
</feature>
<proteinExistence type="predicted"/>
<dbReference type="InterPro" id="IPR013783">
    <property type="entry name" value="Ig-like_fold"/>
</dbReference>
<dbReference type="SUPFAM" id="SSF51445">
    <property type="entry name" value="(Trans)glycosidases"/>
    <property type="match status" value="1"/>
</dbReference>
<evidence type="ECO:0000256" key="4">
    <source>
        <dbReference type="ARBA" id="ARBA00023295"/>
    </source>
</evidence>
<comment type="caution">
    <text evidence="7">The sequence shown here is derived from an EMBL/GenBank/DDBJ whole genome shotgun (WGS) entry which is preliminary data.</text>
</comment>
<comment type="catalytic activity">
    <reaction evidence="1">
        <text>Hydrolysis of terminal non-reducing beta-D-galactose residues in beta-D-galactosides.</text>
        <dbReference type="EC" id="3.2.1.23"/>
    </reaction>
</comment>
<dbReference type="FunFam" id="3.20.20.80:FF:000018">
    <property type="entry name" value="Beta-galactosidase"/>
    <property type="match status" value="1"/>
</dbReference>
<dbReference type="EMBL" id="BART01007364">
    <property type="protein sequence ID" value="GAG56810.1"/>
    <property type="molecule type" value="Genomic_DNA"/>
</dbReference>
<dbReference type="PANTHER" id="PTHR46323:SF2">
    <property type="entry name" value="BETA-GALACTOSIDASE"/>
    <property type="match status" value="1"/>
</dbReference>
<dbReference type="GO" id="GO:0005990">
    <property type="term" value="P:lactose catabolic process"/>
    <property type="evidence" value="ECO:0007669"/>
    <property type="project" value="TreeGrafter"/>
</dbReference>
<dbReference type="InterPro" id="IPR017853">
    <property type="entry name" value="GH"/>
</dbReference>
<dbReference type="InterPro" id="IPR006102">
    <property type="entry name" value="Ig-like_GH2"/>
</dbReference>
<evidence type="ECO:0000313" key="7">
    <source>
        <dbReference type="EMBL" id="GAG56810.1"/>
    </source>
</evidence>
<keyword evidence="4" id="KW-0326">Glycosidase</keyword>
<evidence type="ECO:0000256" key="1">
    <source>
        <dbReference type="ARBA" id="ARBA00001412"/>
    </source>
</evidence>
<dbReference type="InterPro" id="IPR006103">
    <property type="entry name" value="Glyco_hydro_2_cat"/>
</dbReference>
<evidence type="ECO:0000256" key="3">
    <source>
        <dbReference type="ARBA" id="ARBA00022801"/>
    </source>
</evidence>
<evidence type="ECO:0000256" key="2">
    <source>
        <dbReference type="ARBA" id="ARBA00012756"/>
    </source>
</evidence>
<dbReference type="SUPFAM" id="SSF49303">
    <property type="entry name" value="beta-Galactosidase/glucuronidase domain"/>
    <property type="match status" value="1"/>
</dbReference>
<reference evidence="7" key="1">
    <citation type="journal article" date="2014" name="Front. Microbiol.">
        <title>High frequency of phylogenetically diverse reductive dehalogenase-homologous genes in deep subseafloor sedimentary metagenomes.</title>
        <authorList>
            <person name="Kawai M."/>
            <person name="Futagami T."/>
            <person name="Toyoda A."/>
            <person name="Takaki Y."/>
            <person name="Nishi S."/>
            <person name="Hori S."/>
            <person name="Arai W."/>
            <person name="Tsubouchi T."/>
            <person name="Morono Y."/>
            <person name="Uchiyama I."/>
            <person name="Ito T."/>
            <person name="Fujiyama A."/>
            <person name="Inagaki F."/>
            <person name="Takami H."/>
        </authorList>
    </citation>
    <scope>NUCLEOTIDE SEQUENCE</scope>
    <source>
        <strain evidence="7">Expedition CK06-06</strain>
    </source>
</reference>
<evidence type="ECO:0000259" key="5">
    <source>
        <dbReference type="Pfam" id="PF00703"/>
    </source>
</evidence>
<dbReference type="EC" id="3.2.1.23" evidence="2"/>
<dbReference type="Pfam" id="PF02836">
    <property type="entry name" value="Glyco_hydro_2_C"/>
    <property type="match status" value="1"/>
</dbReference>
<feature type="domain" description="Glycoside hydrolase family 2 immunoglobulin-like beta-sandwich" evidence="5">
    <location>
        <begin position="18"/>
        <end position="137"/>
    </location>
</feature>
<dbReference type="InterPro" id="IPR050347">
    <property type="entry name" value="Bact_Beta-galactosidase"/>
</dbReference>
<dbReference type="Gene3D" id="3.20.20.80">
    <property type="entry name" value="Glycosidases"/>
    <property type="match status" value="1"/>
</dbReference>
<dbReference type="Gene3D" id="2.60.40.10">
    <property type="entry name" value="Immunoglobulins"/>
    <property type="match status" value="1"/>
</dbReference>
<dbReference type="PROSITE" id="PS00608">
    <property type="entry name" value="GLYCOSYL_HYDROL_F2_2"/>
    <property type="match status" value="1"/>
</dbReference>
<dbReference type="InterPro" id="IPR023232">
    <property type="entry name" value="Glyco_hydro_2_AS"/>
</dbReference>
<gene>
    <name evidence="7" type="ORF">S01H4_16770</name>
</gene>
<dbReference type="AlphaFoldDB" id="X0YL72"/>
<organism evidence="7">
    <name type="scientific">marine sediment metagenome</name>
    <dbReference type="NCBI Taxonomy" id="412755"/>
    <lineage>
        <taxon>unclassified sequences</taxon>
        <taxon>metagenomes</taxon>
        <taxon>ecological metagenomes</taxon>
    </lineage>
</organism>
<dbReference type="InterPro" id="IPR036156">
    <property type="entry name" value="Beta-gal/glucu_dom_sf"/>
</dbReference>
<dbReference type="InterPro" id="IPR023230">
    <property type="entry name" value="Glyco_hydro_2_CS"/>
</dbReference>
<dbReference type="PROSITE" id="PS00719">
    <property type="entry name" value="GLYCOSYL_HYDROL_F2_1"/>
    <property type="match status" value="1"/>
</dbReference>